<dbReference type="EMBL" id="BAEN01000015">
    <property type="protein sequence ID" value="GAC13122.1"/>
    <property type="molecule type" value="Genomic_DNA"/>
</dbReference>
<evidence type="ECO:0000259" key="3">
    <source>
        <dbReference type="Pfam" id="PF01648"/>
    </source>
</evidence>
<evidence type="ECO:0000313" key="5">
    <source>
        <dbReference type="Proteomes" id="UP000006334"/>
    </source>
</evidence>
<dbReference type="eggNOG" id="COG2091">
    <property type="taxonomic scope" value="Bacteria"/>
</dbReference>
<dbReference type="Gene3D" id="3.90.470.20">
    <property type="entry name" value="4'-phosphopantetheinyl transferase domain"/>
    <property type="match status" value="1"/>
</dbReference>
<dbReference type="SUPFAM" id="SSF56214">
    <property type="entry name" value="4'-phosphopantetheinyl transferase"/>
    <property type="match status" value="2"/>
</dbReference>
<proteinExistence type="inferred from homology"/>
<reference evidence="4 5" key="1">
    <citation type="journal article" date="2017" name="Antonie Van Leeuwenhoek">
        <title>Rhizobium rhizosphaerae sp. nov., a novel species isolated from rice rhizosphere.</title>
        <authorList>
            <person name="Zhao J.J."/>
            <person name="Zhang J."/>
            <person name="Zhang R.J."/>
            <person name="Zhang C.W."/>
            <person name="Yin H.Q."/>
            <person name="Zhang X.X."/>
        </authorList>
    </citation>
    <scope>NUCLEOTIDE SEQUENCE [LARGE SCALE GENOMIC DNA]</scope>
    <source>
        <strain evidence="4 5">E3</strain>
    </source>
</reference>
<dbReference type="Pfam" id="PF01648">
    <property type="entry name" value="ACPS"/>
    <property type="match status" value="1"/>
</dbReference>
<dbReference type="GO" id="GO:0005829">
    <property type="term" value="C:cytosol"/>
    <property type="evidence" value="ECO:0007669"/>
    <property type="project" value="TreeGrafter"/>
</dbReference>
<dbReference type="InterPro" id="IPR050559">
    <property type="entry name" value="P-Pant_transferase_sf"/>
</dbReference>
<dbReference type="PANTHER" id="PTHR12215:SF10">
    <property type="entry name" value="L-AMINOADIPATE-SEMIALDEHYDE DEHYDROGENASE-PHOSPHOPANTETHEINYL TRANSFERASE"/>
    <property type="match status" value="1"/>
</dbReference>
<organism evidence="4 5">
    <name type="scientific">Aliiglaciecola lipolytica E3</name>
    <dbReference type="NCBI Taxonomy" id="1127673"/>
    <lineage>
        <taxon>Bacteria</taxon>
        <taxon>Pseudomonadati</taxon>
        <taxon>Pseudomonadota</taxon>
        <taxon>Gammaproteobacteria</taxon>
        <taxon>Alteromonadales</taxon>
        <taxon>Alteromonadaceae</taxon>
        <taxon>Aliiglaciecola</taxon>
    </lineage>
</organism>
<name>K6Y4D1_9ALTE</name>
<feature type="domain" description="4'-phosphopantetheinyl transferase" evidence="3">
    <location>
        <begin position="113"/>
        <end position="182"/>
    </location>
</feature>
<protein>
    <recommendedName>
        <fullName evidence="3">4'-phosphopantetheinyl transferase domain-containing protein</fullName>
    </recommendedName>
</protein>
<keyword evidence="2" id="KW-0808">Transferase</keyword>
<accession>K6Y4D1</accession>
<dbReference type="STRING" id="1127673.GLIP_0476"/>
<evidence type="ECO:0000313" key="4">
    <source>
        <dbReference type="EMBL" id="GAC13122.1"/>
    </source>
</evidence>
<evidence type="ECO:0000256" key="1">
    <source>
        <dbReference type="ARBA" id="ARBA00010990"/>
    </source>
</evidence>
<dbReference type="InterPro" id="IPR008278">
    <property type="entry name" value="4-PPantetheinyl_Trfase_dom"/>
</dbReference>
<gene>
    <name evidence="4" type="ORF">GLIP_0476</name>
</gene>
<dbReference type="GO" id="GO:0008897">
    <property type="term" value="F:holo-[acyl-carrier-protein] synthase activity"/>
    <property type="evidence" value="ECO:0007669"/>
    <property type="project" value="InterPro"/>
</dbReference>
<dbReference type="RefSeq" id="WP_008842942.1">
    <property type="nucleotide sequence ID" value="NZ_BAEN01000015.1"/>
</dbReference>
<dbReference type="InterPro" id="IPR037143">
    <property type="entry name" value="4-PPantetheinyl_Trfase_dom_sf"/>
</dbReference>
<keyword evidence="5" id="KW-1185">Reference proteome</keyword>
<comment type="similarity">
    <text evidence="1">Belongs to the P-Pant transferase superfamily. Gsp/Sfp/HetI/AcpT family.</text>
</comment>
<dbReference type="GO" id="GO:0000287">
    <property type="term" value="F:magnesium ion binding"/>
    <property type="evidence" value="ECO:0007669"/>
    <property type="project" value="InterPro"/>
</dbReference>
<dbReference type="AlphaFoldDB" id="K6Y4D1"/>
<dbReference type="PANTHER" id="PTHR12215">
    <property type="entry name" value="PHOSPHOPANTETHEINE TRANSFERASE"/>
    <property type="match status" value="1"/>
</dbReference>
<dbReference type="OrthoDB" id="9808281at2"/>
<dbReference type="GO" id="GO:0019878">
    <property type="term" value="P:lysine biosynthetic process via aminoadipic acid"/>
    <property type="evidence" value="ECO:0007669"/>
    <property type="project" value="TreeGrafter"/>
</dbReference>
<dbReference type="Proteomes" id="UP000006334">
    <property type="component" value="Unassembled WGS sequence"/>
</dbReference>
<sequence length="213" mass="24988">MQTNVEQHDHFQLWETEVENDDLKLASSTANILSFSERERLGKINHPNKRQEYLYSRALIRHGLSQYFDKKPNFWKISERPNSVPAVLNLPLSLKYSLSHSNKKICFAVSSFPIGIDIEKRKNKKDLTSLAQLFMSESELKNLSVLSSGEKLSFYYRIWCAKEAYFKSLELAYQQKYRASSITIFDILYETNQWYFTERSDDTFTRSIAIKIA</sequence>
<evidence type="ECO:0000256" key="2">
    <source>
        <dbReference type="ARBA" id="ARBA00022679"/>
    </source>
</evidence>
<comment type="caution">
    <text evidence="4">The sequence shown here is derived from an EMBL/GenBank/DDBJ whole genome shotgun (WGS) entry which is preliminary data.</text>
</comment>